<name>A0A8S1U0B4_PAROT</name>
<evidence type="ECO:0000256" key="1">
    <source>
        <dbReference type="SAM" id="MobiDB-lite"/>
    </source>
</evidence>
<comment type="caution">
    <text evidence="2">The sequence shown here is derived from an EMBL/GenBank/DDBJ whole genome shotgun (WGS) entry which is preliminary data.</text>
</comment>
<dbReference type="AlphaFoldDB" id="A0A8S1U0B4"/>
<evidence type="ECO:0000313" key="2">
    <source>
        <dbReference type="EMBL" id="CAD8157764.1"/>
    </source>
</evidence>
<reference evidence="2" key="1">
    <citation type="submission" date="2021-01" db="EMBL/GenBank/DDBJ databases">
        <authorList>
            <consortium name="Genoscope - CEA"/>
            <person name="William W."/>
        </authorList>
    </citation>
    <scope>NUCLEOTIDE SEQUENCE</scope>
</reference>
<evidence type="ECO:0000313" key="3">
    <source>
        <dbReference type="Proteomes" id="UP000683925"/>
    </source>
</evidence>
<proteinExistence type="predicted"/>
<dbReference type="EMBL" id="CAJJDP010000034">
    <property type="protein sequence ID" value="CAD8157764.1"/>
    <property type="molecule type" value="Genomic_DNA"/>
</dbReference>
<gene>
    <name evidence="2" type="ORF">POCTA_138.1.T0340136</name>
</gene>
<dbReference type="Proteomes" id="UP000683925">
    <property type="component" value="Unassembled WGS sequence"/>
</dbReference>
<organism evidence="2 3">
    <name type="scientific">Paramecium octaurelia</name>
    <dbReference type="NCBI Taxonomy" id="43137"/>
    <lineage>
        <taxon>Eukaryota</taxon>
        <taxon>Sar</taxon>
        <taxon>Alveolata</taxon>
        <taxon>Ciliophora</taxon>
        <taxon>Intramacronucleata</taxon>
        <taxon>Oligohymenophorea</taxon>
        <taxon>Peniculida</taxon>
        <taxon>Parameciidae</taxon>
        <taxon>Paramecium</taxon>
    </lineage>
</organism>
<sequence length="74" mass="8399">MSLIKVTINKGGVEIANEEYQYASVVQLMDELKKAQGMIQERMKDLIDTQGAEGVKKVKKNPEEEEEDDVQDNE</sequence>
<keyword evidence="3" id="KW-1185">Reference proteome</keyword>
<feature type="region of interest" description="Disordered" evidence="1">
    <location>
        <begin position="50"/>
        <end position="74"/>
    </location>
</feature>
<accession>A0A8S1U0B4</accession>
<feature type="compositionally biased region" description="Acidic residues" evidence="1">
    <location>
        <begin position="63"/>
        <end position="74"/>
    </location>
</feature>
<protein>
    <submittedName>
        <fullName evidence="2">Uncharacterized protein</fullName>
    </submittedName>
</protein>
<dbReference type="OMA" id="GMIQERM"/>
<dbReference type="OrthoDB" id="310982at2759"/>